<keyword evidence="1" id="KW-0472">Membrane</keyword>
<keyword evidence="1" id="KW-0812">Transmembrane</keyword>
<dbReference type="AlphaFoldDB" id="A0A7W2EG24"/>
<evidence type="ECO:0000256" key="1">
    <source>
        <dbReference type="SAM" id="Phobius"/>
    </source>
</evidence>
<evidence type="ECO:0000313" key="3">
    <source>
        <dbReference type="Proteomes" id="UP000566711"/>
    </source>
</evidence>
<sequence length="71" mass="8474">MIKDKLNWKRPLFYLLLPVLLVMVFVGFPLPVAPPPALRAGQEQSTTVKRRKRRLPWWLRYDRADDDATRR</sequence>
<organism evidence="2 3">
    <name type="scientific">Rugamonas fusca</name>
    <dbReference type="NCBI Taxonomy" id="2758568"/>
    <lineage>
        <taxon>Bacteria</taxon>
        <taxon>Pseudomonadati</taxon>
        <taxon>Pseudomonadota</taxon>
        <taxon>Betaproteobacteria</taxon>
        <taxon>Burkholderiales</taxon>
        <taxon>Oxalobacteraceae</taxon>
        <taxon>Telluria group</taxon>
        <taxon>Rugamonas</taxon>
    </lineage>
</organism>
<dbReference type="Proteomes" id="UP000566711">
    <property type="component" value="Unassembled WGS sequence"/>
</dbReference>
<gene>
    <name evidence="2" type="ORF">H3H36_07600</name>
</gene>
<dbReference type="EMBL" id="JACEZS010000005">
    <property type="protein sequence ID" value="MBA5605219.1"/>
    <property type="molecule type" value="Genomic_DNA"/>
</dbReference>
<keyword evidence="3" id="KW-1185">Reference proteome</keyword>
<comment type="caution">
    <text evidence="2">The sequence shown here is derived from an EMBL/GenBank/DDBJ whole genome shotgun (WGS) entry which is preliminary data.</text>
</comment>
<proteinExistence type="predicted"/>
<feature type="transmembrane region" description="Helical" evidence="1">
    <location>
        <begin position="12"/>
        <end position="30"/>
    </location>
</feature>
<protein>
    <submittedName>
        <fullName evidence="2">Uncharacterized protein</fullName>
    </submittedName>
</protein>
<keyword evidence="1" id="KW-1133">Transmembrane helix</keyword>
<reference evidence="2 3" key="1">
    <citation type="submission" date="2020-07" db="EMBL/GenBank/DDBJ databases">
        <title>Novel species isolated from subtropical streams in China.</title>
        <authorList>
            <person name="Lu H."/>
        </authorList>
    </citation>
    <scope>NUCLEOTIDE SEQUENCE [LARGE SCALE GENOMIC DNA]</scope>
    <source>
        <strain evidence="2 3">FT3S</strain>
    </source>
</reference>
<evidence type="ECO:0000313" key="2">
    <source>
        <dbReference type="EMBL" id="MBA5605219.1"/>
    </source>
</evidence>
<dbReference type="RefSeq" id="WP_182215908.1">
    <property type="nucleotide sequence ID" value="NZ_JACEZS010000005.1"/>
</dbReference>
<accession>A0A7W2EG24</accession>
<name>A0A7W2EG24_9BURK</name>